<dbReference type="STRING" id="283909.R7UYG8"/>
<dbReference type="Pfam" id="PF18014">
    <property type="entry name" value="Acetyltransf_18"/>
    <property type="match status" value="1"/>
</dbReference>
<feature type="domain" description="N-acetyltransferase" evidence="1">
    <location>
        <begin position="13"/>
        <end position="145"/>
    </location>
</feature>
<dbReference type="InterPro" id="IPR041496">
    <property type="entry name" value="YitH/HolE_GNAT"/>
</dbReference>
<dbReference type="PANTHER" id="PTHR47237">
    <property type="entry name" value="SLL0310 PROTEIN"/>
    <property type="match status" value="1"/>
</dbReference>
<dbReference type="InterPro" id="IPR000182">
    <property type="entry name" value="GNAT_dom"/>
</dbReference>
<keyword evidence="4" id="KW-1185">Reference proteome</keyword>
<organism evidence="2">
    <name type="scientific">Capitella teleta</name>
    <name type="common">Polychaete worm</name>
    <dbReference type="NCBI Taxonomy" id="283909"/>
    <lineage>
        <taxon>Eukaryota</taxon>
        <taxon>Metazoa</taxon>
        <taxon>Spiralia</taxon>
        <taxon>Lophotrochozoa</taxon>
        <taxon>Annelida</taxon>
        <taxon>Polychaeta</taxon>
        <taxon>Sedentaria</taxon>
        <taxon>Scolecida</taxon>
        <taxon>Capitellidae</taxon>
        <taxon>Capitella</taxon>
    </lineage>
</organism>
<evidence type="ECO:0000313" key="4">
    <source>
        <dbReference type="Proteomes" id="UP000014760"/>
    </source>
</evidence>
<gene>
    <name evidence="2" type="ORF">CAPTEDRAFT_214428</name>
</gene>
<name>R7UYG8_CAPTE</name>
<dbReference type="InterPro" id="IPR016181">
    <property type="entry name" value="Acyl_CoA_acyltransferase"/>
</dbReference>
<dbReference type="PROSITE" id="PS51186">
    <property type="entry name" value="GNAT"/>
    <property type="match status" value="1"/>
</dbReference>
<evidence type="ECO:0000313" key="2">
    <source>
        <dbReference type="EMBL" id="ELU08982.1"/>
    </source>
</evidence>
<reference evidence="3" key="3">
    <citation type="submission" date="2015-06" db="UniProtKB">
        <authorList>
            <consortium name="EnsemblMetazoa"/>
        </authorList>
    </citation>
    <scope>IDENTIFICATION</scope>
</reference>
<dbReference type="Pfam" id="PF13673">
    <property type="entry name" value="Acetyltransf_10"/>
    <property type="match status" value="1"/>
</dbReference>
<dbReference type="SUPFAM" id="SSF55729">
    <property type="entry name" value="Acyl-CoA N-acyltransferases (Nat)"/>
    <property type="match status" value="1"/>
</dbReference>
<accession>R7UYG8</accession>
<dbReference type="GO" id="GO:0016747">
    <property type="term" value="F:acyltransferase activity, transferring groups other than amino-acyl groups"/>
    <property type="evidence" value="ECO:0007669"/>
    <property type="project" value="InterPro"/>
</dbReference>
<dbReference type="Gene3D" id="3.40.630.90">
    <property type="match status" value="1"/>
</dbReference>
<evidence type="ECO:0000259" key="1">
    <source>
        <dbReference type="PROSITE" id="PS51186"/>
    </source>
</evidence>
<dbReference type="EMBL" id="AMQN01006549">
    <property type="status" value="NOT_ANNOTATED_CDS"/>
    <property type="molecule type" value="Genomic_DNA"/>
</dbReference>
<dbReference type="AlphaFoldDB" id="R7UYG8"/>
<dbReference type="CDD" id="cd04301">
    <property type="entry name" value="NAT_SF"/>
    <property type="match status" value="1"/>
</dbReference>
<dbReference type="InterPro" id="IPR052729">
    <property type="entry name" value="Acyl/Acetyltrans_Enzymes"/>
</dbReference>
<evidence type="ECO:0000313" key="3">
    <source>
        <dbReference type="EnsemblMetazoa" id="CapteP214428"/>
    </source>
</evidence>
<reference evidence="4" key="1">
    <citation type="submission" date="2012-12" db="EMBL/GenBank/DDBJ databases">
        <authorList>
            <person name="Hellsten U."/>
            <person name="Grimwood J."/>
            <person name="Chapman J.A."/>
            <person name="Shapiro H."/>
            <person name="Aerts A."/>
            <person name="Otillar R.P."/>
            <person name="Terry A.Y."/>
            <person name="Boore J.L."/>
            <person name="Simakov O."/>
            <person name="Marletaz F."/>
            <person name="Cho S.-J."/>
            <person name="Edsinger-Gonzales E."/>
            <person name="Havlak P."/>
            <person name="Kuo D.-H."/>
            <person name="Larsson T."/>
            <person name="Lv J."/>
            <person name="Arendt D."/>
            <person name="Savage R."/>
            <person name="Osoegawa K."/>
            <person name="de Jong P."/>
            <person name="Lindberg D.R."/>
            <person name="Seaver E.C."/>
            <person name="Weisblat D.A."/>
            <person name="Putnam N.H."/>
            <person name="Grigoriev I.V."/>
            <person name="Rokhsar D.S."/>
        </authorList>
    </citation>
    <scope>NUCLEOTIDE SEQUENCE</scope>
    <source>
        <strain evidence="4">I ESC-2004</strain>
    </source>
</reference>
<dbReference type="HOGENOM" id="CLU_900926_0_0_1"/>
<dbReference type="Proteomes" id="UP000014760">
    <property type="component" value="Unassembled WGS sequence"/>
</dbReference>
<dbReference type="Gene3D" id="3.40.630.30">
    <property type="match status" value="1"/>
</dbReference>
<proteinExistence type="predicted"/>
<protein>
    <recommendedName>
        <fullName evidence="1">N-acetyltransferase domain-containing protein</fullName>
    </recommendedName>
</protein>
<dbReference type="OrthoDB" id="5771378at2759"/>
<dbReference type="PANTHER" id="PTHR47237:SF2">
    <property type="entry name" value="BLL4206 PROTEIN"/>
    <property type="match status" value="1"/>
</dbReference>
<sequence length="309" mass="35077">MQAREIIIKDTKLVVRNLDRDDLNQVCALSMLHGWTSSSEDIQVMFDTQPKAFIGIFREDNKLVGHIAVFLLDDKRAYIGIVVVSKVMQGYGLGKILMAEATDRVGARDVSLDSTSDAQSFYRKMGFRNSPIQTLSFTGKRKRIENLEELSPNVIIKDVKNKADISQVFDYDMKICKFVRHKHLQKWLAPSPFCFSHVAFEKQDGRCVGYVSARKLDAGIYKLQPLYADSVEIATALFQHLVTNCPFGDDVMFRLYPTKQAMPHAREFSRLNGLHEEGAVSDFRMVKGQDEVIDWRCVYSTSNTTSTAL</sequence>
<dbReference type="OMA" id="WNPGIHD"/>
<dbReference type="EMBL" id="KB298648">
    <property type="protein sequence ID" value="ELU08982.1"/>
    <property type="molecule type" value="Genomic_DNA"/>
</dbReference>
<reference evidence="2 4" key="2">
    <citation type="journal article" date="2013" name="Nature">
        <title>Insights into bilaterian evolution from three spiralian genomes.</title>
        <authorList>
            <person name="Simakov O."/>
            <person name="Marletaz F."/>
            <person name="Cho S.J."/>
            <person name="Edsinger-Gonzales E."/>
            <person name="Havlak P."/>
            <person name="Hellsten U."/>
            <person name="Kuo D.H."/>
            <person name="Larsson T."/>
            <person name="Lv J."/>
            <person name="Arendt D."/>
            <person name="Savage R."/>
            <person name="Osoegawa K."/>
            <person name="de Jong P."/>
            <person name="Grimwood J."/>
            <person name="Chapman J.A."/>
            <person name="Shapiro H."/>
            <person name="Aerts A."/>
            <person name="Otillar R.P."/>
            <person name="Terry A.Y."/>
            <person name="Boore J.L."/>
            <person name="Grigoriev I.V."/>
            <person name="Lindberg D.R."/>
            <person name="Seaver E.C."/>
            <person name="Weisblat D.A."/>
            <person name="Putnam N.H."/>
            <person name="Rokhsar D.S."/>
        </authorList>
    </citation>
    <scope>NUCLEOTIDE SEQUENCE</scope>
    <source>
        <strain evidence="2 4">I ESC-2004</strain>
    </source>
</reference>
<dbReference type="EnsemblMetazoa" id="CapteT214428">
    <property type="protein sequence ID" value="CapteP214428"/>
    <property type="gene ID" value="CapteG214428"/>
</dbReference>